<keyword evidence="12" id="KW-1185">Reference proteome</keyword>
<dbReference type="KEGG" id="ttz:FHG85_09045"/>
<keyword evidence="7 8" id="KW-0998">Cell outer membrane</keyword>
<keyword evidence="6 8" id="KW-0472">Membrane</keyword>
<dbReference type="SUPFAM" id="SSF49464">
    <property type="entry name" value="Carboxypeptidase regulatory domain-like"/>
    <property type="match status" value="1"/>
</dbReference>
<keyword evidence="4 8" id="KW-0812">Transmembrane</keyword>
<reference evidence="11 12" key="1">
    <citation type="submission" date="2019-07" db="EMBL/GenBank/DDBJ databases">
        <title>Thalassofilum flectens gen. nov., sp. nov., a novel moderate thermophilic anaerobe from a shallow sea hot spring in Kunashir Island (Russia), representing a new family in the order Bacteroidales, and proposal of Thalassofilacea fam. nov.</title>
        <authorList>
            <person name="Kochetkova T.V."/>
            <person name="Podosokorskaya O.A."/>
            <person name="Novikov A."/>
            <person name="Elcheninov A.G."/>
            <person name="Toshchakov S.V."/>
            <person name="Kublanov I.V."/>
        </authorList>
    </citation>
    <scope>NUCLEOTIDE SEQUENCE [LARGE SCALE GENOMIC DNA]</scope>
    <source>
        <strain evidence="11 12">38-H</strain>
    </source>
</reference>
<dbReference type="InterPro" id="IPR039426">
    <property type="entry name" value="TonB-dep_rcpt-like"/>
</dbReference>
<dbReference type="EMBL" id="CP041345">
    <property type="protein sequence ID" value="QKG80403.1"/>
    <property type="molecule type" value="Genomic_DNA"/>
</dbReference>
<evidence type="ECO:0000256" key="6">
    <source>
        <dbReference type="ARBA" id="ARBA00023136"/>
    </source>
</evidence>
<comment type="similarity">
    <text evidence="8">Belongs to the TonB-dependent receptor family.</text>
</comment>
<keyword evidence="2 8" id="KW-0813">Transport</keyword>
<keyword evidence="5 9" id="KW-0732">Signal</keyword>
<evidence type="ECO:0000256" key="3">
    <source>
        <dbReference type="ARBA" id="ARBA00022452"/>
    </source>
</evidence>
<dbReference type="PANTHER" id="PTHR30069:SF29">
    <property type="entry name" value="HEMOGLOBIN AND HEMOGLOBIN-HAPTOGLOBIN-BINDING PROTEIN 1-RELATED"/>
    <property type="match status" value="1"/>
</dbReference>
<dbReference type="GO" id="GO:0015344">
    <property type="term" value="F:siderophore uptake transmembrane transporter activity"/>
    <property type="evidence" value="ECO:0007669"/>
    <property type="project" value="TreeGrafter"/>
</dbReference>
<dbReference type="GO" id="GO:0009279">
    <property type="term" value="C:cell outer membrane"/>
    <property type="evidence" value="ECO:0007669"/>
    <property type="project" value="UniProtKB-SubCell"/>
</dbReference>
<proteinExistence type="inferred from homology"/>
<feature type="chain" id="PRO_5029777656" evidence="9">
    <location>
        <begin position="22"/>
        <end position="1083"/>
    </location>
</feature>
<dbReference type="InterPro" id="IPR012910">
    <property type="entry name" value="Plug_dom"/>
</dbReference>
<dbReference type="InterPro" id="IPR037066">
    <property type="entry name" value="Plug_dom_sf"/>
</dbReference>
<dbReference type="Pfam" id="PF07715">
    <property type="entry name" value="Plug"/>
    <property type="match status" value="1"/>
</dbReference>
<organism evidence="11 12">
    <name type="scientific">Tenuifilum thalassicum</name>
    <dbReference type="NCBI Taxonomy" id="2590900"/>
    <lineage>
        <taxon>Bacteria</taxon>
        <taxon>Pseudomonadati</taxon>
        <taxon>Bacteroidota</taxon>
        <taxon>Bacteroidia</taxon>
        <taxon>Bacteroidales</taxon>
        <taxon>Tenuifilaceae</taxon>
        <taxon>Tenuifilum</taxon>
    </lineage>
</organism>
<evidence type="ECO:0000256" key="2">
    <source>
        <dbReference type="ARBA" id="ARBA00022448"/>
    </source>
</evidence>
<evidence type="ECO:0000256" key="7">
    <source>
        <dbReference type="ARBA" id="ARBA00023237"/>
    </source>
</evidence>
<dbReference type="InterPro" id="IPR036942">
    <property type="entry name" value="Beta-barrel_TonB_sf"/>
</dbReference>
<gene>
    <name evidence="11" type="ORF">FHG85_09045</name>
</gene>
<evidence type="ECO:0000256" key="1">
    <source>
        <dbReference type="ARBA" id="ARBA00004571"/>
    </source>
</evidence>
<dbReference type="AlphaFoldDB" id="A0A7D4BE63"/>
<dbReference type="Gene3D" id="2.40.170.20">
    <property type="entry name" value="TonB-dependent receptor, beta-barrel domain"/>
    <property type="match status" value="1"/>
</dbReference>
<dbReference type="InterPro" id="IPR023996">
    <property type="entry name" value="TonB-dep_OMP_SusC/RagA"/>
</dbReference>
<dbReference type="Proteomes" id="UP000500961">
    <property type="component" value="Chromosome"/>
</dbReference>
<feature type="signal peptide" evidence="9">
    <location>
        <begin position="1"/>
        <end position="21"/>
    </location>
</feature>
<dbReference type="PANTHER" id="PTHR30069">
    <property type="entry name" value="TONB-DEPENDENT OUTER MEMBRANE RECEPTOR"/>
    <property type="match status" value="1"/>
</dbReference>
<dbReference type="Gene3D" id="2.60.40.1120">
    <property type="entry name" value="Carboxypeptidase-like, regulatory domain"/>
    <property type="match status" value="1"/>
</dbReference>
<keyword evidence="3 8" id="KW-1134">Transmembrane beta strand</keyword>
<evidence type="ECO:0000256" key="4">
    <source>
        <dbReference type="ARBA" id="ARBA00022692"/>
    </source>
</evidence>
<dbReference type="SUPFAM" id="SSF56935">
    <property type="entry name" value="Porins"/>
    <property type="match status" value="1"/>
</dbReference>
<dbReference type="NCBIfam" id="TIGR04056">
    <property type="entry name" value="OMP_RagA_SusC"/>
    <property type="match status" value="1"/>
</dbReference>
<dbReference type="RefSeq" id="WP_173075090.1">
    <property type="nucleotide sequence ID" value="NZ_CP041345.1"/>
</dbReference>
<evidence type="ECO:0000313" key="11">
    <source>
        <dbReference type="EMBL" id="QKG80403.1"/>
    </source>
</evidence>
<dbReference type="NCBIfam" id="TIGR04057">
    <property type="entry name" value="SusC_RagA_signa"/>
    <property type="match status" value="1"/>
</dbReference>
<evidence type="ECO:0000256" key="8">
    <source>
        <dbReference type="PROSITE-ProRule" id="PRU01360"/>
    </source>
</evidence>
<evidence type="ECO:0000256" key="5">
    <source>
        <dbReference type="ARBA" id="ARBA00022729"/>
    </source>
</evidence>
<name>A0A7D4BE63_9BACT</name>
<evidence type="ECO:0000259" key="10">
    <source>
        <dbReference type="Pfam" id="PF07715"/>
    </source>
</evidence>
<comment type="subcellular location">
    <subcellularLocation>
        <location evidence="1 8">Cell outer membrane</location>
        <topology evidence="1 8">Multi-pass membrane protein</topology>
    </subcellularLocation>
</comment>
<dbReference type="InterPro" id="IPR023997">
    <property type="entry name" value="TonB-dep_OMP_SusC/RagA_CS"/>
</dbReference>
<dbReference type="GO" id="GO:0044718">
    <property type="term" value="P:siderophore transmembrane transport"/>
    <property type="evidence" value="ECO:0007669"/>
    <property type="project" value="TreeGrafter"/>
</dbReference>
<evidence type="ECO:0000256" key="9">
    <source>
        <dbReference type="SAM" id="SignalP"/>
    </source>
</evidence>
<dbReference type="Gene3D" id="2.170.130.10">
    <property type="entry name" value="TonB-dependent receptor, plug domain"/>
    <property type="match status" value="1"/>
</dbReference>
<dbReference type="InterPro" id="IPR008969">
    <property type="entry name" value="CarboxyPept-like_regulatory"/>
</dbReference>
<dbReference type="PROSITE" id="PS52016">
    <property type="entry name" value="TONB_DEPENDENT_REC_3"/>
    <property type="match status" value="1"/>
</dbReference>
<feature type="domain" description="TonB-dependent receptor plug" evidence="10">
    <location>
        <begin position="121"/>
        <end position="241"/>
    </location>
</feature>
<evidence type="ECO:0000313" key="12">
    <source>
        <dbReference type="Proteomes" id="UP000500961"/>
    </source>
</evidence>
<accession>A0A7D4BE63</accession>
<dbReference type="Pfam" id="PF13715">
    <property type="entry name" value="CarbopepD_reg_2"/>
    <property type="match status" value="1"/>
</dbReference>
<sequence>MKKLSVFLASLLLAGITLVQAQTVRITGTVTSSEDGMPMPGVSVFVKGTTVGVITDAKGKYELSVPTSAQSLTFSFVGFKTQEVAIAGRSVIDVVMETESVQMEEVVVTALGITRERKALGYNVQEVNSETIQKSGTGDVVKALSAKTSGVQIINSSGSAGAASYITIRGASSITGNNQPLFIVDGQPISSGGSGDTGNSVDGVQRSSRAIDINPDDIESITVLKGGAATALYGVQAANGVILINTKKGKKGQTFKVDINSSVQLSEVSQLPELQNTFAQGSNGVWSSGASTSWGPRLDQSAYSKDPSVWTWPDYDVYGAIVPKSSPLADPTLGPVVPYDRYEFFQTGVTYDNNASISGSNEYSQFYFSVGNRNETSVVPNEEFKRTSIRANFTSNLLKNLKLSANSNYVNSEGTFIQKGSNVSGVMLGLLRTPPSFFNNMGYELPGGIQRNYRHGGGYDNPYWTINKNPYTENINRFIGNSSLEFKALDWLTFKYQIGVDWYVRRYKQIFAINSRAVPNGSVSEGSSFSSIINSDLLALINHNFTENINLTGTFGFNMYGDYGKSVSAATNAPLDIPGFYHVSNTSNQSAGVGEAEFRSSAFFGDVSLAFYNMLYLGATGRYEKATSMPNAKAKFYPSANVGFIFSELPGLKDNNILSFGKLRASYALTANVAPIYALSTQWFSGGVGDGWTTGGSFPMLGATGFSYGDTGGSPNLTHESMKSLEVGTELRFLNNRVGLDFSYFNNVNEDLILNVPIAPSTGLYGQFMNAAKMTTNGVELSLNATPVKTSSFQWDINANFTKMKTMVDRLAPGIEDVFLAGFTDPQIRAVAGQVYRSFYGYDWYRDANGNVLINTDPNKGPVGYPMTNQEQGMIPLGQVDPDYTVNVYNTFSYKGISLSVLIDIKKGGMMWNGTKSALNFFGVSKATENREVVYNPDGSINFDQTPAENIVVFDGVLGYVDDNGNVVTDGSTNNIPVVLDQKWFQGNGSNFGGAPNSSELEKTDWFRIREITLSYRFNEKLLKSTPIKSLEVYFTGNNLLLITPYTGIDPETNLTGASNGQGMDYFNMPGKKLYTFGLRLGF</sequence>
<protein>
    <submittedName>
        <fullName evidence="11">SusC/RagA family TonB-linked outer membrane protein</fullName>
    </submittedName>
</protein>